<feature type="compositionally biased region" description="Basic and acidic residues" evidence="1">
    <location>
        <begin position="1"/>
        <end position="14"/>
    </location>
</feature>
<keyword evidence="2" id="KW-0812">Transmembrane</keyword>
<keyword evidence="4" id="KW-1185">Reference proteome</keyword>
<evidence type="ECO:0000313" key="3">
    <source>
        <dbReference type="EMBL" id="GGI78655.1"/>
    </source>
</evidence>
<sequence length="209" mass="23789">MKDNLEPSEAKAAEQEQVEDAVDTSVEETEADKIPFFHVSQKKFLVMFVMTLGFYSLYWFFKQWQALKEYYQLSCWPVARAFFSVFFTHSLFRYVREYIKEIGRDCEWKGSNLATVYVALVVGGGVAGNVDKIVASLSNNLLLALVSVVFTFCSAVPLYQAQAVINEALQPLEFERNDKFTGFNWIWIILGAIYWGVVGLGVVTIMQTP</sequence>
<protein>
    <recommendedName>
        <fullName evidence="5">DUF4234 domain-containing protein</fullName>
    </recommendedName>
</protein>
<feature type="transmembrane region" description="Helical" evidence="2">
    <location>
        <begin position="73"/>
        <end position="92"/>
    </location>
</feature>
<dbReference type="Proteomes" id="UP000613743">
    <property type="component" value="Unassembled WGS sequence"/>
</dbReference>
<feature type="transmembrane region" description="Helical" evidence="2">
    <location>
        <begin position="44"/>
        <end position="61"/>
    </location>
</feature>
<keyword evidence="2" id="KW-0472">Membrane</keyword>
<gene>
    <name evidence="3" type="ORF">GCM10009332_15080</name>
</gene>
<accession>A0A917N8S3</accession>
<evidence type="ECO:0000256" key="2">
    <source>
        <dbReference type="SAM" id="Phobius"/>
    </source>
</evidence>
<proteinExistence type="predicted"/>
<dbReference type="EMBL" id="BMPZ01000003">
    <property type="protein sequence ID" value="GGI78655.1"/>
    <property type="molecule type" value="Genomic_DNA"/>
</dbReference>
<name>A0A917N8S3_9GAMM</name>
<organism evidence="3 4">
    <name type="scientific">Shewanella gelidii</name>
    <dbReference type="NCBI Taxonomy" id="1642821"/>
    <lineage>
        <taxon>Bacteria</taxon>
        <taxon>Pseudomonadati</taxon>
        <taxon>Pseudomonadota</taxon>
        <taxon>Gammaproteobacteria</taxon>
        <taxon>Alteromonadales</taxon>
        <taxon>Shewanellaceae</taxon>
        <taxon>Shewanella</taxon>
    </lineage>
</organism>
<dbReference type="AlphaFoldDB" id="A0A917N8S3"/>
<evidence type="ECO:0000313" key="4">
    <source>
        <dbReference type="Proteomes" id="UP000613743"/>
    </source>
</evidence>
<feature type="region of interest" description="Disordered" evidence="1">
    <location>
        <begin position="1"/>
        <end position="20"/>
    </location>
</feature>
<reference evidence="3" key="1">
    <citation type="journal article" date="2014" name="Int. J. Syst. Evol. Microbiol.">
        <title>Complete genome sequence of Corynebacterium casei LMG S-19264T (=DSM 44701T), isolated from a smear-ripened cheese.</title>
        <authorList>
            <consortium name="US DOE Joint Genome Institute (JGI-PGF)"/>
            <person name="Walter F."/>
            <person name="Albersmeier A."/>
            <person name="Kalinowski J."/>
            <person name="Ruckert C."/>
        </authorList>
    </citation>
    <scope>NUCLEOTIDE SEQUENCE</scope>
    <source>
        <strain evidence="3">JCM 30804</strain>
    </source>
</reference>
<dbReference type="RefSeq" id="WP_188919484.1">
    <property type="nucleotide sequence ID" value="NZ_BMPZ01000003.1"/>
</dbReference>
<feature type="transmembrane region" description="Helical" evidence="2">
    <location>
        <begin position="142"/>
        <end position="165"/>
    </location>
</feature>
<feature type="transmembrane region" description="Helical" evidence="2">
    <location>
        <begin position="112"/>
        <end position="130"/>
    </location>
</feature>
<keyword evidence="2" id="KW-1133">Transmembrane helix</keyword>
<feature type="transmembrane region" description="Helical" evidence="2">
    <location>
        <begin position="185"/>
        <end position="206"/>
    </location>
</feature>
<evidence type="ECO:0000256" key="1">
    <source>
        <dbReference type="SAM" id="MobiDB-lite"/>
    </source>
</evidence>
<comment type="caution">
    <text evidence="3">The sequence shown here is derived from an EMBL/GenBank/DDBJ whole genome shotgun (WGS) entry which is preliminary data.</text>
</comment>
<reference evidence="3" key="2">
    <citation type="submission" date="2020-09" db="EMBL/GenBank/DDBJ databases">
        <authorList>
            <person name="Sun Q."/>
            <person name="Ohkuma M."/>
        </authorList>
    </citation>
    <scope>NUCLEOTIDE SEQUENCE</scope>
    <source>
        <strain evidence="3">JCM 30804</strain>
    </source>
</reference>
<evidence type="ECO:0008006" key="5">
    <source>
        <dbReference type="Google" id="ProtNLM"/>
    </source>
</evidence>